<dbReference type="RefSeq" id="XP_033652010.1">
    <property type="nucleotide sequence ID" value="XM_033798770.1"/>
</dbReference>
<keyword evidence="6" id="KW-0732">Signal</keyword>
<dbReference type="Proteomes" id="UP000800097">
    <property type="component" value="Unassembled WGS sequence"/>
</dbReference>
<comment type="catalytic activity">
    <reaction evidence="5">
        <text>[protein]-C-terminal S-[(2E,6E)-farnesyl]-L-cysteine + S-adenosyl-L-methionine = [protein]-C-terminal S-[(2E,6E)-farnesyl]-L-cysteine methyl ester + S-adenosyl-L-homocysteine</text>
        <dbReference type="Rhea" id="RHEA:21672"/>
        <dbReference type="Rhea" id="RHEA-COMP:12125"/>
        <dbReference type="Rhea" id="RHEA-COMP:12126"/>
        <dbReference type="ChEBI" id="CHEBI:57856"/>
        <dbReference type="ChEBI" id="CHEBI:59789"/>
        <dbReference type="ChEBI" id="CHEBI:90510"/>
        <dbReference type="ChEBI" id="CHEBI:90511"/>
        <dbReference type="EC" id="2.1.1.100"/>
    </reaction>
</comment>
<evidence type="ECO:0000256" key="2">
    <source>
        <dbReference type="ARBA" id="ARBA00022692"/>
    </source>
</evidence>
<dbReference type="EC" id="2.1.1.100" evidence="5"/>
<evidence type="ECO:0000313" key="8">
    <source>
        <dbReference type="Proteomes" id="UP000800097"/>
    </source>
</evidence>
<keyword evidence="5" id="KW-0489">Methyltransferase</keyword>
<reference evidence="7" key="1">
    <citation type="journal article" date="2020" name="Stud. Mycol.">
        <title>101 Dothideomycetes genomes: a test case for predicting lifestyles and emergence of pathogens.</title>
        <authorList>
            <person name="Haridas S."/>
            <person name="Albert R."/>
            <person name="Binder M."/>
            <person name="Bloem J."/>
            <person name="Labutti K."/>
            <person name="Salamov A."/>
            <person name="Andreopoulos B."/>
            <person name="Baker S."/>
            <person name="Barry K."/>
            <person name="Bills G."/>
            <person name="Bluhm B."/>
            <person name="Cannon C."/>
            <person name="Castanera R."/>
            <person name="Culley D."/>
            <person name="Daum C."/>
            <person name="Ezra D."/>
            <person name="Gonzalez J."/>
            <person name="Henrissat B."/>
            <person name="Kuo A."/>
            <person name="Liang C."/>
            <person name="Lipzen A."/>
            <person name="Lutzoni F."/>
            <person name="Magnuson J."/>
            <person name="Mondo S."/>
            <person name="Nolan M."/>
            <person name="Ohm R."/>
            <person name="Pangilinan J."/>
            <person name="Park H.-J."/>
            <person name="Ramirez L."/>
            <person name="Alfaro M."/>
            <person name="Sun H."/>
            <person name="Tritt A."/>
            <person name="Yoshinaga Y."/>
            <person name="Zwiers L.-H."/>
            <person name="Turgeon B."/>
            <person name="Goodwin S."/>
            <person name="Spatafora J."/>
            <person name="Crous P."/>
            <person name="Grigoriev I."/>
        </authorList>
    </citation>
    <scope>NUCLEOTIDE SEQUENCE</scope>
    <source>
        <strain evidence="7">CBS 379.55</strain>
    </source>
</reference>
<comment type="subcellular location">
    <subcellularLocation>
        <location evidence="5">Endoplasmic reticulum membrane</location>
        <topology evidence="5">Multi-pass membrane protein</topology>
    </subcellularLocation>
    <subcellularLocation>
        <location evidence="1">Membrane</location>
        <topology evidence="1">Multi-pass membrane protein</topology>
    </subcellularLocation>
</comment>
<evidence type="ECO:0000256" key="5">
    <source>
        <dbReference type="RuleBase" id="RU362022"/>
    </source>
</evidence>
<feature type="transmembrane region" description="Helical" evidence="5">
    <location>
        <begin position="58"/>
        <end position="77"/>
    </location>
</feature>
<sequence>MLHVSSLPNTATLSLSASFLLAAYLTDHCWTPPNSNPTGPASSLPKDTIAPVTAPLNILRFLTSALWLVQTLIAFSYPSPPRAICPTPGNLNGQLFTWSPYTATVLVIISISAPIRLLAYKDLGENFTFRLARPKRLITTGLYAYVQHPSYPTLWLILAANLGLLLRLDGVVGCILPTEVVTLGMGRGILGIWHAGLVGFMGVGLYATWLRVRDEEVMMKEEFGKEWEEYHARTKRFVPGIF</sequence>
<keyword evidence="8" id="KW-1185">Reference proteome</keyword>
<dbReference type="Gene3D" id="1.20.120.1630">
    <property type="match status" value="1"/>
</dbReference>
<comment type="caution">
    <text evidence="5">Lacks conserved residue(s) required for the propagation of feature annotation.</text>
</comment>
<keyword evidence="5" id="KW-0949">S-adenosyl-L-methionine</keyword>
<accession>A0A6A6JD35</accession>
<dbReference type="OrthoDB" id="422086at2759"/>
<dbReference type="PANTHER" id="PTHR12714:SF9">
    <property type="entry name" value="PROTEIN-S-ISOPRENYLCYSTEINE O-METHYLTRANSFERASE"/>
    <property type="match status" value="1"/>
</dbReference>
<feature type="signal peptide" evidence="6">
    <location>
        <begin position="1"/>
        <end position="22"/>
    </location>
</feature>
<comment type="similarity">
    <text evidence="5">Belongs to the class VI-like SAM-binding methyltransferase superfamily. Isoprenylcysteine carboxyl methyltransferase family.</text>
</comment>
<dbReference type="PANTHER" id="PTHR12714">
    <property type="entry name" value="PROTEIN-S ISOPRENYLCYSTEINE O-METHYLTRANSFERASE"/>
    <property type="match status" value="1"/>
</dbReference>
<organism evidence="7 8">
    <name type="scientific">Westerdykella ornata</name>
    <dbReference type="NCBI Taxonomy" id="318751"/>
    <lineage>
        <taxon>Eukaryota</taxon>
        <taxon>Fungi</taxon>
        <taxon>Dikarya</taxon>
        <taxon>Ascomycota</taxon>
        <taxon>Pezizomycotina</taxon>
        <taxon>Dothideomycetes</taxon>
        <taxon>Pleosporomycetidae</taxon>
        <taxon>Pleosporales</taxon>
        <taxon>Sporormiaceae</taxon>
        <taxon>Westerdykella</taxon>
    </lineage>
</organism>
<name>A0A6A6JD35_WESOR</name>
<protein>
    <recommendedName>
        <fullName evidence="5">Protein-S-isoprenylcysteine O-methyltransferase</fullName>
        <ecNumber evidence="5">2.1.1.100</ecNumber>
    </recommendedName>
</protein>
<dbReference type="EMBL" id="ML986502">
    <property type="protein sequence ID" value="KAF2274471.1"/>
    <property type="molecule type" value="Genomic_DNA"/>
</dbReference>
<dbReference type="Pfam" id="PF04140">
    <property type="entry name" value="ICMT"/>
    <property type="match status" value="1"/>
</dbReference>
<keyword evidence="4 5" id="KW-0472">Membrane</keyword>
<evidence type="ECO:0000256" key="1">
    <source>
        <dbReference type="ARBA" id="ARBA00004141"/>
    </source>
</evidence>
<feature type="chain" id="PRO_5025407302" description="Protein-S-isoprenylcysteine O-methyltransferase" evidence="6">
    <location>
        <begin position="23"/>
        <end position="242"/>
    </location>
</feature>
<keyword evidence="5" id="KW-0808">Transferase</keyword>
<feature type="transmembrane region" description="Helical" evidence="5">
    <location>
        <begin position="98"/>
        <end position="119"/>
    </location>
</feature>
<dbReference type="GeneID" id="54551945"/>
<evidence type="ECO:0000256" key="4">
    <source>
        <dbReference type="ARBA" id="ARBA00023136"/>
    </source>
</evidence>
<keyword evidence="2 5" id="KW-0812">Transmembrane</keyword>
<feature type="transmembrane region" description="Helical" evidence="5">
    <location>
        <begin position="188"/>
        <end position="209"/>
    </location>
</feature>
<keyword evidence="5" id="KW-0256">Endoplasmic reticulum</keyword>
<dbReference type="GO" id="GO:0032259">
    <property type="term" value="P:methylation"/>
    <property type="evidence" value="ECO:0007669"/>
    <property type="project" value="UniProtKB-KW"/>
</dbReference>
<dbReference type="AlphaFoldDB" id="A0A6A6JD35"/>
<gene>
    <name evidence="7" type="ORF">EI97DRAFT_435018</name>
</gene>
<evidence type="ECO:0000256" key="3">
    <source>
        <dbReference type="ARBA" id="ARBA00022989"/>
    </source>
</evidence>
<keyword evidence="3 5" id="KW-1133">Transmembrane helix</keyword>
<dbReference type="InterPro" id="IPR007269">
    <property type="entry name" value="ICMT_MeTrfase"/>
</dbReference>
<evidence type="ECO:0000256" key="6">
    <source>
        <dbReference type="SAM" id="SignalP"/>
    </source>
</evidence>
<proteinExistence type="inferred from homology"/>
<dbReference type="GO" id="GO:0004671">
    <property type="term" value="F:protein C-terminal S-isoprenylcysteine carboxyl O-methyltransferase activity"/>
    <property type="evidence" value="ECO:0007669"/>
    <property type="project" value="UniProtKB-EC"/>
</dbReference>
<evidence type="ECO:0000313" key="7">
    <source>
        <dbReference type="EMBL" id="KAF2274471.1"/>
    </source>
</evidence>
<dbReference type="GO" id="GO:0005789">
    <property type="term" value="C:endoplasmic reticulum membrane"/>
    <property type="evidence" value="ECO:0007669"/>
    <property type="project" value="UniProtKB-SubCell"/>
</dbReference>